<comment type="caution">
    <text evidence="2">The sequence shown here is derived from an EMBL/GenBank/DDBJ whole genome shotgun (WGS) entry which is preliminary data.</text>
</comment>
<accession>A0A8H6I9D7</accession>
<keyword evidence="1" id="KW-0472">Membrane</keyword>
<evidence type="ECO:0000313" key="2">
    <source>
        <dbReference type="EMBL" id="KAF6760974.1"/>
    </source>
</evidence>
<dbReference type="AlphaFoldDB" id="A0A8H6I9D7"/>
<keyword evidence="1" id="KW-1133">Transmembrane helix</keyword>
<feature type="non-terminal residue" evidence="2">
    <location>
        <position position="1"/>
    </location>
</feature>
<dbReference type="Proteomes" id="UP000521943">
    <property type="component" value="Unassembled WGS sequence"/>
</dbReference>
<dbReference type="EMBL" id="JACGCI010000011">
    <property type="protein sequence ID" value="KAF6760974.1"/>
    <property type="molecule type" value="Genomic_DNA"/>
</dbReference>
<dbReference type="OrthoDB" id="10360090at2759"/>
<evidence type="ECO:0000313" key="3">
    <source>
        <dbReference type="Proteomes" id="UP000521943"/>
    </source>
</evidence>
<feature type="transmembrane region" description="Helical" evidence="1">
    <location>
        <begin position="149"/>
        <end position="169"/>
    </location>
</feature>
<organism evidence="2 3">
    <name type="scientific">Ephemerocybe angulata</name>
    <dbReference type="NCBI Taxonomy" id="980116"/>
    <lineage>
        <taxon>Eukaryota</taxon>
        <taxon>Fungi</taxon>
        <taxon>Dikarya</taxon>
        <taxon>Basidiomycota</taxon>
        <taxon>Agaricomycotina</taxon>
        <taxon>Agaricomycetes</taxon>
        <taxon>Agaricomycetidae</taxon>
        <taxon>Agaricales</taxon>
        <taxon>Agaricineae</taxon>
        <taxon>Psathyrellaceae</taxon>
        <taxon>Ephemerocybe</taxon>
    </lineage>
</organism>
<feature type="transmembrane region" description="Helical" evidence="1">
    <location>
        <begin position="105"/>
        <end position="125"/>
    </location>
</feature>
<reference evidence="2 3" key="1">
    <citation type="submission" date="2020-07" db="EMBL/GenBank/DDBJ databases">
        <title>Comparative genomics of pyrophilous fungi reveals a link between fire events and developmental genes.</title>
        <authorList>
            <consortium name="DOE Joint Genome Institute"/>
            <person name="Steindorff A.S."/>
            <person name="Carver A."/>
            <person name="Calhoun S."/>
            <person name="Stillman K."/>
            <person name="Liu H."/>
            <person name="Lipzen A."/>
            <person name="Pangilinan J."/>
            <person name="Labutti K."/>
            <person name="Bruns T.D."/>
            <person name="Grigoriev I.V."/>
        </authorList>
    </citation>
    <scope>NUCLEOTIDE SEQUENCE [LARGE SCALE GENOMIC DNA]</scope>
    <source>
        <strain evidence="2 3">CBS 144469</strain>
    </source>
</reference>
<name>A0A8H6I9D7_9AGAR</name>
<gene>
    <name evidence="2" type="ORF">DFP72DRAFT_881922</name>
</gene>
<evidence type="ECO:0000256" key="1">
    <source>
        <dbReference type="SAM" id="Phobius"/>
    </source>
</evidence>
<protein>
    <submittedName>
        <fullName evidence="2">Uncharacterized protein</fullName>
    </submittedName>
</protein>
<keyword evidence="1" id="KW-0812">Transmembrane</keyword>
<sequence length="199" mass="21897">MDTSMDGRIDGWIRPYDYSLSMLEANDGTRIPGHDDTRGTYDHPLIAAPPHPPSLWPLRVNFHRSLDHPSARTGTPIPISFVPPTSPVDAVRAAIPTPQSTRSTLTLVHFFVLLIIFPFLIYVYLRFSPPPPSSPLLFSPPSFPVRTPLQQPFGTFTILFLGVTTYVLLDIGLGVTQLIGGVESPPDALRNISLFVLTA</sequence>
<proteinExistence type="predicted"/>
<keyword evidence="3" id="KW-1185">Reference proteome</keyword>